<feature type="domain" description="CBS" evidence="3">
    <location>
        <begin position="256"/>
        <end position="314"/>
    </location>
</feature>
<name>A0ABC8DCC1_BACVE</name>
<dbReference type="SUPFAM" id="SSF54631">
    <property type="entry name" value="CBS-domain pair"/>
    <property type="match status" value="1"/>
</dbReference>
<dbReference type="RefSeq" id="WP_012118175.1">
    <property type="nucleotide sequence ID" value="NZ_CANMRO010000008.1"/>
</dbReference>
<dbReference type="Gene3D" id="3.10.129.10">
    <property type="entry name" value="Hotdog Thioesterase"/>
    <property type="match status" value="1"/>
</dbReference>
<dbReference type="Pfam" id="PF03061">
    <property type="entry name" value="4HBT"/>
    <property type="match status" value="1"/>
</dbReference>
<dbReference type="Pfam" id="PF00571">
    <property type="entry name" value="CBS"/>
    <property type="match status" value="2"/>
</dbReference>
<protein>
    <submittedName>
        <fullName evidence="4">CBS domain-containing protein</fullName>
    </submittedName>
</protein>
<dbReference type="InterPro" id="IPR046342">
    <property type="entry name" value="CBS_dom_sf"/>
</dbReference>
<dbReference type="Gene3D" id="3.10.580.10">
    <property type="entry name" value="CBS-domain"/>
    <property type="match status" value="1"/>
</dbReference>
<keyword evidence="1 2" id="KW-0129">CBS domain</keyword>
<dbReference type="InterPro" id="IPR006683">
    <property type="entry name" value="Thioestr_dom"/>
</dbReference>
<dbReference type="InterPro" id="IPR010766">
    <property type="entry name" value="DRTGG"/>
</dbReference>
<evidence type="ECO:0000313" key="5">
    <source>
        <dbReference type="Proteomes" id="UP000250069"/>
    </source>
</evidence>
<evidence type="ECO:0000259" key="3">
    <source>
        <dbReference type="PROSITE" id="PS51371"/>
    </source>
</evidence>
<dbReference type="SUPFAM" id="SSF46785">
    <property type="entry name" value="Winged helix' DNA-binding domain"/>
    <property type="match status" value="1"/>
</dbReference>
<evidence type="ECO:0000256" key="1">
    <source>
        <dbReference type="ARBA" id="ARBA00023122"/>
    </source>
</evidence>
<evidence type="ECO:0000313" key="4">
    <source>
        <dbReference type="EMBL" id="AWX73305.1"/>
    </source>
</evidence>
<dbReference type="Gene3D" id="1.10.10.10">
    <property type="entry name" value="Winged helix-like DNA-binding domain superfamily/Winged helix DNA-binding domain"/>
    <property type="match status" value="1"/>
</dbReference>
<dbReference type="CDD" id="cd03440">
    <property type="entry name" value="hot_dog"/>
    <property type="match status" value="1"/>
</dbReference>
<dbReference type="InterPro" id="IPR051257">
    <property type="entry name" value="Diverse_CBS-Domain"/>
</dbReference>
<sequence length="438" mass="48768">MATKHEQILSYIDSLPVGEKISVRRIAKEMKVSEGTAYRAIKEAENKGFVSTIERVGTIRIEQKKKENIEKLTYAEVVNVIDGQVLGGKAGLHKTLNKFVIGAMELDAMMRYTAAGNLLIVGNRINAHRQALEAGAAVLVTGGFNTDDSIIELADMLELPILSTSYDTFTVAAMINRAIYDQLIKKEIVLVEDILTPADRTVTLSPKDKLEKWYEKNYETGHGRFPVIDQQMKIHGILTSKDIAGHDRSVPIEKVMTKNPVTVIGKTSVASAAQMMVWEGIEVLPVTDGHHKLIGMISRQDVLKALQMVQKQPQVGEKLDDIVSRGFKEDEDDKTPAVYQYEVTPQMTNQLGTISYGVFTTILTQAASRFLRSRKRGELVIESITIFFLKPVQMESVIEVKPRILEAGRKFGKMEVEVSSQSGIVSKAMLMVQLMERS</sequence>
<dbReference type="Proteomes" id="UP000250069">
    <property type="component" value="Chromosome"/>
</dbReference>
<dbReference type="PANTHER" id="PTHR43080:SF2">
    <property type="entry name" value="CBS DOMAIN-CONTAINING PROTEIN"/>
    <property type="match status" value="1"/>
</dbReference>
<gene>
    <name evidence="4" type="ORF">BVDSYZ_15215</name>
</gene>
<dbReference type="SMART" id="SM00116">
    <property type="entry name" value="CBS"/>
    <property type="match status" value="2"/>
</dbReference>
<dbReference type="GeneID" id="93081776"/>
<dbReference type="PANTHER" id="PTHR43080">
    <property type="entry name" value="CBS DOMAIN-CONTAINING PROTEIN CBSX3, MITOCHONDRIAL"/>
    <property type="match status" value="1"/>
</dbReference>
<dbReference type="PROSITE" id="PS51371">
    <property type="entry name" value="CBS"/>
    <property type="match status" value="2"/>
</dbReference>
<evidence type="ECO:0000256" key="2">
    <source>
        <dbReference type="PROSITE-ProRule" id="PRU00703"/>
    </source>
</evidence>
<accession>A0ABC8DCC1</accession>
<feature type="domain" description="CBS" evidence="3">
    <location>
        <begin position="195"/>
        <end position="254"/>
    </location>
</feature>
<dbReference type="SUPFAM" id="SSF54637">
    <property type="entry name" value="Thioesterase/thiol ester dehydrase-isomerase"/>
    <property type="match status" value="1"/>
</dbReference>
<dbReference type="AlphaFoldDB" id="A0ABC8DCC1"/>
<dbReference type="InterPro" id="IPR028979">
    <property type="entry name" value="Ser_kin/Pase_Hpr-like_N_sf"/>
</dbReference>
<dbReference type="SUPFAM" id="SSF75138">
    <property type="entry name" value="HprK N-terminal domain-like"/>
    <property type="match status" value="1"/>
</dbReference>
<dbReference type="InterPro" id="IPR036388">
    <property type="entry name" value="WH-like_DNA-bd_sf"/>
</dbReference>
<proteinExistence type="predicted"/>
<dbReference type="InterPro" id="IPR029069">
    <property type="entry name" value="HotDog_dom_sf"/>
</dbReference>
<dbReference type="EMBL" id="CP030150">
    <property type="protein sequence ID" value="AWX73305.1"/>
    <property type="molecule type" value="Genomic_DNA"/>
</dbReference>
<dbReference type="InterPro" id="IPR036390">
    <property type="entry name" value="WH_DNA-bd_sf"/>
</dbReference>
<dbReference type="InterPro" id="IPR000644">
    <property type="entry name" value="CBS_dom"/>
</dbReference>
<dbReference type="Gene3D" id="3.40.1390.20">
    <property type="entry name" value="HprK N-terminal domain-like"/>
    <property type="match status" value="1"/>
</dbReference>
<dbReference type="Pfam" id="PF07085">
    <property type="entry name" value="DRTGG"/>
    <property type="match status" value="1"/>
</dbReference>
<dbReference type="CDD" id="cd04596">
    <property type="entry name" value="CBS_pair_DRTGG_assoc"/>
    <property type="match status" value="1"/>
</dbReference>
<reference evidence="4 5" key="1">
    <citation type="submission" date="2018-06" db="EMBL/GenBank/DDBJ databases">
        <title>Complete Genome Sequence of Bacillus velezensis DSYZ, a Plant Growth-Promoting Rhizobacterium with Antifungal Activity.</title>
        <authorList>
            <person name="Du B."/>
            <person name="Ding Y."/>
            <person name="Liu K."/>
            <person name="Yao L."/>
            <person name="Wang C."/>
            <person name="Li H."/>
            <person name="Liu H."/>
        </authorList>
    </citation>
    <scope>NUCLEOTIDE SEQUENCE [LARGE SCALE GENOMIC DNA]</scope>
    <source>
        <strain evidence="4 5">DSYZ</strain>
    </source>
</reference>
<organism evidence="4 5">
    <name type="scientific">Bacillus velezensis</name>
    <dbReference type="NCBI Taxonomy" id="492670"/>
    <lineage>
        <taxon>Bacteria</taxon>
        <taxon>Bacillati</taxon>
        <taxon>Bacillota</taxon>
        <taxon>Bacilli</taxon>
        <taxon>Bacillales</taxon>
        <taxon>Bacillaceae</taxon>
        <taxon>Bacillus</taxon>
        <taxon>Bacillus amyloliquefaciens group</taxon>
    </lineage>
</organism>